<proteinExistence type="predicted"/>
<dbReference type="RefSeq" id="WP_006439326.1">
    <property type="nucleotide sequence ID" value="NZ_DS995355.1"/>
</dbReference>
<accession>B6FX05</accession>
<comment type="caution">
    <text evidence="1">The sequence shown here is derived from an EMBL/GenBank/DDBJ whole genome shotgun (WGS) entry which is preliminary data.</text>
</comment>
<dbReference type="STRING" id="500633.CLOHIR_00404"/>
<organism evidence="1 2">
    <name type="scientific">Peptacetobacter hiranonis (strain DSM 13275 / JCM 10541 / KCTC 15199 / TO-931)</name>
    <name type="common">Clostridium hiranonis</name>
    <dbReference type="NCBI Taxonomy" id="500633"/>
    <lineage>
        <taxon>Bacteria</taxon>
        <taxon>Bacillati</taxon>
        <taxon>Bacillota</taxon>
        <taxon>Clostridia</taxon>
        <taxon>Peptostreptococcales</taxon>
        <taxon>Peptostreptococcaceae</taxon>
        <taxon>Peptacetobacter</taxon>
    </lineage>
</organism>
<dbReference type="Proteomes" id="UP000003178">
    <property type="component" value="Unassembled WGS sequence"/>
</dbReference>
<sequence length="187" mass="22199">MSVSEKDFNAILRKIIRQVLIEQEKISSEQQLLSLKEEKKIYIAVNEEWDNRYYLFFEELKKLNKNVKILILGDKVDEFRTKAQELKLGYDILTVKEFKVESDNEMVVFPVISRNDIIDIASCTDKTATTKVVRRCFEEGAKIYFMKFGIEKLTGKEPEKYKQRILAYYREILEFNIEMIDDIRAVM</sequence>
<evidence type="ECO:0000313" key="2">
    <source>
        <dbReference type="Proteomes" id="UP000003178"/>
    </source>
</evidence>
<name>B6FX05_PEPHT</name>
<dbReference type="EMBL" id="ABWP01000012">
    <property type="protein sequence ID" value="EEA85925.1"/>
    <property type="molecule type" value="Genomic_DNA"/>
</dbReference>
<dbReference type="HOGENOM" id="CLU_1502114_0_0_9"/>
<evidence type="ECO:0000313" key="1">
    <source>
        <dbReference type="EMBL" id="EEA85925.1"/>
    </source>
</evidence>
<keyword evidence="2" id="KW-1185">Reference proteome</keyword>
<reference evidence="1 2" key="2">
    <citation type="submission" date="2008-10" db="EMBL/GenBank/DDBJ databases">
        <title>Draft genome sequence of Clostridium hiranonis (DSM 13275).</title>
        <authorList>
            <person name="Sudarsanam P."/>
            <person name="Ley R."/>
            <person name="Guruge J."/>
            <person name="Turnbaugh P.J."/>
            <person name="Mahowald M."/>
            <person name="Liep D."/>
            <person name="Gordon J."/>
        </authorList>
    </citation>
    <scope>NUCLEOTIDE SEQUENCE [LARGE SCALE GENOMIC DNA]</scope>
    <source>
        <strain evidence="1 2">DSM 13275</strain>
    </source>
</reference>
<dbReference type="eggNOG" id="ENOG503298J">
    <property type="taxonomic scope" value="Bacteria"/>
</dbReference>
<reference evidence="1 2" key="1">
    <citation type="submission" date="2008-09" db="EMBL/GenBank/DDBJ databases">
        <authorList>
            <person name="Fulton L."/>
            <person name="Clifton S."/>
            <person name="Fulton B."/>
            <person name="Xu J."/>
            <person name="Minx P."/>
            <person name="Pepin K.H."/>
            <person name="Johnson M."/>
            <person name="Thiruvilangam P."/>
            <person name="Bhonagiri V."/>
            <person name="Nash W.E."/>
            <person name="Mardis E.R."/>
            <person name="Wilson R.K."/>
        </authorList>
    </citation>
    <scope>NUCLEOTIDE SEQUENCE [LARGE SCALE GENOMIC DNA]</scope>
    <source>
        <strain evidence="1 2">DSM 13275</strain>
    </source>
</reference>
<protein>
    <submittedName>
        <fullName evidence="1">Uncharacterized protein</fullName>
    </submittedName>
</protein>
<gene>
    <name evidence="1" type="ORF">CLOHIR_00404</name>
</gene>
<dbReference type="AlphaFoldDB" id="B6FX05"/>